<keyword evidence="2" id="KW-1185">Reference proteome</keyword>
<evidence type="ECO:0000313" key="1">
    <source>
        <dbReference type="EMBL" id="KAJ7344511.1"/>
    </source>
</evidence>
<name>A0A9Q0Y6P6_9SAUR</name>
<sequence length="90" mass="10240">STSNRENGCFRAFGWSDCSWSSVNYNWITYLLSLSEKMQAKNTARASKLQETQLFHLPKTRRTALKSSLSAYRTDSIANLRTSSGSQRQL</sequence>
<protein>
    <submittedName>
        <fullName evidence="1">Uncharacterized protein</fullName>
    </submittedName>
</protein>
<gene>
    <name evidence="1" type="ORF">JRQ81_000461</name>
</gene>
<evidence type="ECO:0000313" key="2">
    <source>
        <dbReference type="Proteomes" id="UP001142489"/>
    </source>
</evidence>
<comment type="caution">
    <text evidence="1">The sequence shown here is derived from an EMBL/GenBank/DDBJ whole genome shotgun (WGS) entry which is preliminary data.</text>
</comment>
<feature type="non-terminal residue" evidence="1">
    <location>
        <position position="90"/>
    </location>
</feature>
<organism evidence="1 2">
    <name type="scientific">Phrynocephalus forsythii</name>
    <dbReference type="NCBI Taxonomy" id="171643"/>
    <lineage>
        <taxon>Eukaryota</taxon>
        <taxon>Metazoa</taxon>
        <taxon>Chordata</taxon>
        <taxon>Craniata</taxon>
        <taxon>Vertebrata</taxon>
        <taxon>Euteleostomi</taxon>
        <taxon>Lepidosauria</taxon>
        <taxon>Squamata</taxon>
        <taxon>Bifurcata</taxon>
        <taxon>Unidentata</taxon>
        <taxon>Episquamata</taxon>
        <taxon>Toxicofera</taxon>
        <taxon>Iguania</taxon>
        <taxon>Acrodonta</taxon>
        <taxon>Agamidae</taxon>
        <taxon>Agaminae</taxon>
        <taxon>Phrynocephalus</taxon>
    </lineage>
</organism>
<accession>A0A9Q0Y6P6</accession>
<reference evidence="1" key="1">
    <citation type="journal article" date="2023" name="DNA Res.">
        <title>Chromosome-level genome assembly of Phrynocephalus forsythii using third-generation DNA sequencing and Hi-C analysis.</title>
        <authorList>
            <person name="Qi Y."/>
            <person name="Zhao W."/>
            <person name="Zhao Y."/>
            <person name="Niu C."/>
            <person name="Cao S."/>
            <person name="Zhang Y."/>
        </authorList>
    </citation>
    <scope>NUCLEOTIDE SEQUENCE</scope>
    <source>
        <tissue evidence="1">Muscle</tissue>
    </source>
</reference>
<proteinExistence type="predicted"/>
<dbReference type="EMBL" id="JAPFRF010000001">
    <property type="protein sequence ID" value="KAJ7344511.1"/>
    <property type="molecule type" value="Genomic_DNA"/>
</dbReference>
<dbReference type="AlphaFoldDB" id="A0A9Q0Y6P6"/>
<dbReference type="Proteomes" id="UP001142489">
    <property type="component" value="Unassembled WGS sequence"/>
</dbReference>